<dbReference type="Proteomes" id="UP000283509">
    <property type="component" value="Unassembled WGS sequence"/>
</dbReference>
<keyword evidence="3" id="KW-1185">Reference proteome</keyword>
<feature type="compositionally biased region" description="Pro residues" evidence="1">
    <location>
        <begin position="358"/>
        <end position="371"/>
    </location>
</feature>
<feature type="region of interest" description="Disordered" evidence="1">
    <location>
        <begin position="414"/>
        <end position="438"/>
    </location>
</feature>
<accession>A0A3R7M6Y6</accession>
<gene>
    <name evidence="2" type="ORF">C7M84_007796</name>
</gene>
<feature type="region of interest" description="Disordered" evidence="1">
    <location>
        <begin position="1"/>
        <end position="28"/>
    </location>
</feature>
<feature type="region of interest" description="Disordered" evidence="1">
    <location>
        <begin position="46"/>
        <end position="101"/>
    </location>
</feature>
<feature type="compositionally biased region" description="Polar residues" evidence="1">
    <location>
        <begin position="91"/>
        <end position="101"/>
    </location>
</feature>
<feature type="compositionally biased region" description="Polar residues" evidence="1">
    <location>
        <begin position="450"/>
        <end position="462"/>
    </location>
</feature>
<sequence length="523" mass="53653">MNVQSSHSNCSSAIPSTTSHPTSAVPTSVSATNCVPHYMTTPPPCIQLKTPPLSGGSSQHHIATQPQHGQLRTPPPPLCVPPRTPSREPATPSTSNGLNISNGSQQAFYTSNNGPGVKSGAAASCSIAGPTPSLPGSITGYSNPVGMHTSSGNMPLPAYTSAATVAYTVANNMNMPVYTSSGNMGVPPPTNGGLMPMVPPGSSYPTTYLYPLLGGPAGSHTYVPPGSYAAQHPHRPVYISHMQPMGHVAHMKPTHQPGGHVGTGGGSRGGSSSSSSSISSGSVRGFNKVGQRGHGPIKGGTRSSDSSPSSSQYSSPPQTPSPDHTRDTDKRGKNDGTEPGEAGETVGLIGSGASEEGTPPPLHHPPNPVLMPPHTGLAQPRYVQYQPLSYVGFHQAGIRYQGLPLSAQTHVVAPRNPLPLNGDKSSRETTPPAPVSLPLVQQDPQCCIRSTDSNVAPTTSAGGSHGRNGGSPHTVPSHPDGSLPPVALTPVPSIASATTAQDLCQPIALVCRMALYPLHYLLT</sequence>
<feature type="region of interest" description="Disordered" evidence="1">
    <location>
        <begin position="248"/>
        <end position="375"/>
    </location>
</feature>
<evidence type="ECO:0000256" key="1">
    <source>
        <dbReference type="SAM" id="MobiDB-lite"/>
    </source>
</evidence>
<feature type="compositionally biased region" description="Gly residues" evidence="1">
    <location>
        <begin position="259"/>
        <end position="269"/>
    </location>
</feature>
<proteinExistence type="predicted"/>
<protein>
    <submittedName>
        <fullName evidence="2">Uncharacterized protein</fullName>
    </submittedName>
</protein>
<feature type="compositionally biased region" description="Low complexity" evidence="1">
    <location>
        <begin position="303"/>
        <end position="316"/>
    </location>
</feature>
<dbReference type="EMBL" id="QCYY01001995">
    <property type="protein sequence ID" value="ROT73748.1"/>
    <property type="molecule type" value="Genomic_DNA"/>
</dbReference>
<comment type="caution">
    <text evidence="2">The sequence shown here is derived from an EMBL/GenBank/DDBJ whole genome shotgun (WGS) entry which is preliminary data.</text>
</comment>
<name>A0A3R7M6Y6_PENVA</name>
<feature type="compositionally biased region" description="Pro residues" evidence="1">
    <location>
        <begin position="73"/>
        <end position="84"/>
    </location>
</feature>
<reference evidence="2 3" key="1">
    <citation type="submission" date="2018-04" db="EMBL/GenBank/DDBJ databases">
        <authorList>
            <person name="Zhang X."/>
            <person name="Yuan J."/>
            <person name="Li F."/>
            <person name="Xiang J."/>
        </authorList>
    </citation>
    <scope>NUCLEOTIDE SEQUENCE [LARGE SCALE GENOMIC DNA]</scope>
    <source>
        <tissue evidence="2">Muscle</tissue>
    </source>
</reference>
<feature type="region of interest" description="Disordered" evidence="1">
    <location>
        <begin position="450"/>
        <end position="488"/>
    </location>
</feature>
<dbReference type="AlphaFoldDB" id="A0A3R7M6Y6"/>
<organism evidence="2 3">
    <name type="scientific">Penaeus vannamei</name>
    <name type="common">Whiteleg shrimp</name>
    <name type="synonym">Litopenaeus vannamei</name>
    <dbReference type="NCBI Taxonomy" id="6689"/>
    <lineage>
        <taxon>Eukaryota</taxon>
        <taxon>Metazoa</taxon>
        <taxon>Ecdysozoa</taxon>
        <taxon>Arthropoda</taxon>
        <taxon>Crustacea</taxon>
        <taxon>Multicrustacea</taxon>
        <taxon>Malacostraca</taxon>
        <taxon>Eumalacostraca</taxon>
        <taxon>Eucarida</taxon>
        <taxon>Decapoda</taxon>
        <taxon>Dendrobranchiata</taxon>
        <taxon>Penaeoidea</taxon>
        <taxon>Penaeidae</taxon>
        <taxon>Penaeus</taxon>
    </lineage>
</organism>
<feature type="compositionally biased region" description="Polar residues" evidence="1">
    <location>
        <begin position="55"/>
        <end position="70"/>
    </location>
</feature>
<reference evidence="2 3" key="2">
    <citation type="submission" date="2019-01" db="EMBL/GenBank/DDBJ databases">
        <title>The decoding of complex shrimp genome reveals the adaptation for benthos swimmer, frequently molting mechanism and breeding impact on genome.</title>
        <authorList>
            <person name="Sun Y."/>
            <person name="Gao Y."/>
            <person name="Yu Y."/>
        </authorList>
    </citation>
    <scope>NUCLEOTIDE SEQUENCE [LARGE SCALE GENOMIC DNA]</scope>
    <source>
        <tissue evidence="2">Muscle</tissue>
    </source>
</reference>
<feature type="compositionally biased region" description="Basic and acidic residues" evidence="1">
    <location>
        <begin position="323"/>
        <end position="336"/>
    </location>
</feature>
<dbReference type="OrthoDB" id="6361509at2759"/>
<evidence type="ECO:0000313" key="2">
    <source>
        <dbReference type="EMBL" id="ROT73748.1"/>
    </source>
</evidence>
<feature type="compositionally biased region" description="Low complexity" evidence="1">
    <location>
        <begin position="270"/>
        <end position="285"/>
    </location>
</feature>
<evidence type="ECO:0000313" key="3">
    <source>
        <dbReference type="Proteomes" id="UP000283509"/>
    </source>
</evidence>